<evidence type="ECO:0000256" key="2">
    <source>
        <dbReference type="SAM" id="Coils"/>
    </source>
</evidence>
<sequence length="487" mass="53082">MVVYDSGDSDRLMQALTANLNGAKEIFMRLSKGSAYLIAVINSGTLSGAAYTAGKELFETYINPMLQKLSKAITDIEEDLNAYRSADSRVRQYESHLDEALLKKQLNTTKEMIRLLQQKIDDDKNFFKNLEDAVQGDFSRMAELPSLQEQLDNLEQVKTMYEQELAALETFVSSTASLFTDSLEAFKLALQGVSIINQSHASANGTITFPAGADMSWAKKLKNEKFSSKLNASSKPKKVSSSKTKVTAEDILSFAEDTQSVEDFFRSPSKSFSDWLNTGNILNKYYMMLPKSVREINENSDNYNEHLKNNGEAELYKLIGGWGTLEFGKTTTENSIINGKIEIPQKGRPFGKEAPSDTIHTGPTIGGAFSLFDYTHSPVSIHIPHLPALPAITPEVKVGNGKLDAYLDKNSNGFNIGGDAEISAAEADSSFKVDIPFTNSQLTVGSSISVASLGATGHITSTNKGFSAGFKFAYGMGGGVDFGVSKK</sequence>
<dbReference type="RefSeq" id="WP_213534112.1">
    <property type="nucleotide sequence ID" value="NZ_BOVQ01000003.1"/>
</dbReference>
<protein>
    <recommendedName>
        <fullName evidence="3">LXG domain-containing protein</fullName>
    </recommendedName>
</protein>
<dbReference type="Proteomes" id="UP001595987">
    <property type="component" value="Unassembled WGS sequence"/>
</dbReference>
<comment type="caution">
    <text evidence="4">The sequence shown here is derived from an EMBL/GenBank/DDBJ whole genome shotgun (WGS) entry which is preliminary data.</text>
</comment>
<organism evidence="4 5">
    <name type="scientific">Lactococcus nasutitermitis</name>
    <dbReference type="NCBI Taxonomy" id="1652957"/>
    <lineage>
        <taxon>Bacteria</taxon>
        <taxon>Bacillati</taxon>
        <taxon>Bacillota</taxon>
        <taxon>Bacilli</taxon>
        <taxon>Lactobacillales</taxon>
        <taxon>Streptococcaceae</taxon>
        <taxon>Lactococcus</taxon>
    </lineage>
</organism>
<keyword evidence="5" id="KW-1185">Reference proteome</keyword>
<evidence type="ECO:0000313" key="4">
    <source>
        <dbReference type="EMBL" id="MFC4651604.1"/>
    </source>
</evidence>
<feature type="domain" description="LXG" evidence="3">
    <location>
        <begin position="1"/>
        <end position="238"/>
    </location>
</feature>
<proteinExistence type="inferred from homology"/>
<evidence type="ECO:0000259" key="3">
    <source>
        <dbReference type="PROSITE" id="PS51756"/>
    </source>
</evidence>
<comment type="similarity">
    <text evidence="1">In the N-terminal section; belongs to the LXG family.</text>
</comment>
<name>A0ABV9JDZ2_9LACT</name>
<evidence type="ECO:0000313" key="5">
    <source>
        <dbReference type="Proteomes" id="UP001595987"/>
    </source>
</evidence>
<dbReference type="PROSITE" id="PS51756">
    <property type="entry name" value="LXG"/>
    <property type="match status" value="1"/>
</dbReference>
<accession>A0ABV9JDZ2</accession>
<feature type="coiled-coil region" evidence="2">
    <location>
        <begin position="144"/>
        <end position="171"/>
    </location>
</feature>
<reference evidence="5" key="1">
    <citation type="journal article" date="2019" name="Int. J. Syst. Evol. Microbiol.">
        <title>The Global Catalogue of Microorganisms (GCM) 10K type strain sequencing project: providing services to taxonomists for standard genome sequencing and annotation.</title>
        <authorList>
            <consortium name="The Broad Institute Genomics Platform"/>
            <consortium name="The Broad Institute Genome Sequencing Center for Infectious Disease"/>
            <person name="Wu L."/>
            <person name="Ma J."/>
        </authorList>
    </citation>
    <scope>NUCLEOTIDE SEQUENCE [LARGE SCALE GENOMIC DNA]</scope>
    <source>
        <strain evidence="5">CCUG 63287</strain>
    </source>
</reference>
<evidence type="ECO:0000256" key="1">
    <source>
        <dbReference type="ARBA" id="ARBA00034117"/>
    </source>
</evidence>
<gene>
    <name evidence="4" type="ORF">ACFO26_01600</name>
</gene>
<dbReference type="InterPro" id="IPR006829">
    <property type="entry name" value="LXG_dom"/>
</dbReference>
<dbReference type="EMBL" id="JBHSGD010000001">
    <property type="protein sequence ID" value="MFC4651604.1"/>
    <property type="molecule type" value="Genomic_DNA"/>
</dbReference>
<keyword evidence="2" id="KW-0175">Coiled coil</keyword>